<feature type="region of interest" description="Disordered" evidence="1">
    <location>
        <begin position="63"/>
        <end position="84"/>
    </location>
</feature>
<evidence type="ECO:0000313" key="3">
    <source>
        <dbReference type="Proteomes" id="UP000541558"/>
    </source>
</evidence>
<evidence type="ECO:0000313" key="2">
    <source>
        <dbReference type="EMBL" id="KAF5337798.1"/>
    </source>
</evidence>
<comment type="caution">
    <text evidence="2">The sequence shown here is derived from an EMBL/GenBank/DDBJ whole genome shotgun (WGS) entry which is preliminary data.</text>
</comment>
<feature type="compositionally biased region" description="Low complexity" evidence="1">
    <location>
        <begin position="222"/>
        <end position="233"/>
    </location>
</feature>
<dbReference type="Proteomes" id="UP000541558">
    <property type="component" value="Unassembled WGS sequence"/>
</dbReference>
<protein>
    <submittedName>
        <fullName evidence="2">Uncharacterized protein</fullName>
    </submittedName>
</protein>
<dbReference type="EMBL" id="JAACJK010000032">
    <property type="protein sequence ID" value="KAF5337798.1"/>
    <property type="molecule type" value="Genomic_DNA"/>
</dbReference>
<accession>A0A8H5FIN0</accession>
<organism evidence="2 3">
    <name type="scientific">Ephemerocybe angulata</name>
    <dbReference type="NCBI Taxonomy" id="980116"/>
    <lineage>
        <taxon>Eukaryota</taxon>
        <taxon>Fungi</taxon>
        <taxon>Dikarya</taxon>
        <taxon>Basidiomycota</taxon>
        <taxon>Agaricomycotina</taxon>
        <taxon>Agaricomycetes</taxon>
        <taxon>Agaricomycetidae</taxon>
        <taxon>Agaricales</taxon>
        <taxon>Agaricineae</taxon>
        <taxon>Psathyrellaceae</taxon>
        <taxon>Ephemerocybe</taxon>
    </lineage>
</organism>
<feature type="compositionally biased region" description="Polar residues" evidence="1">
    <location>
        <begin position="63"/>
        <end position="78"/>
    </location>
</feature>
<sequence>MGMRVRRSEILSRGGWGKSQEGRNPQREPHRARRSQMNAISWSMEDPRRDVTGMVDNIPQLRHANSSSREQESSQVPTHSFDGKQGRVSAGVVYRGLSKAVHVSNSGAGCAVVEVHLQSQNIRRQPSGPLQHPPTPNPDIHRRPTFVLTLPGPKTPSQTPRRATPSPKHESNQRALCYNMNTKHCRMMLVVGDFGDRTAPMKYGLQNSTTPNDKANRRKHSASSPNSTQNSSHTQERGGCIESTSRDCRALTASRVSGKSRHFEVSVTSDSKAALERNVVDRGIGSDAGCRVLRPTTRAARTHSGLSRLIATPDLGQLSKSRIQENGKASVMLVVELSGKDLGAVLHWPALRRLEEDVDSMESRIPTRTDNERRIGQSCGRLAKCVVVNGL</sequence>
<feature type="region of interest" description="Disordered" evidence="1">
    <location>
        <begin position="1"/>
        <end position="51"/>
    </location>
</feature>
<dbReference type="AlphaFoldDB" id="A0A8H5FIN0"/>
<feature type="compositionally biased region" description="Basic and acidic residues" evidence="1">
    <location>
        <begin position="1"/>
        <end position="10"/>
    </location>
</feature>
<proteinExistence type="predicted"/>
<keyword evidence="3" id="KW-1185">Reference proteome</keyword>
<feature type="region of interest" description="Disordered" evidence="1">
    <location>
        <begin position="122"/>
        <end position="174"/>
    </location>
</feature>
<feature type="compositionally biased region" description="Basic and acidic residues" evidence="1">
    <location>
        <begin position="20"/>
        <end position="29"/>
    </location>
</feature>
<feature type="region of interest" description="Disordered" evidence="1">
    <location>
        <begin position="202"/>
        <end position="245"/>
    </location>
</feature>
<name>A0A8H5FIN0_9AGAR</name>
<reference evidence="2 3" key="1">
    <citation type="journal article" date="2020" name="ISME J.">
        <title>Uncovering the hidden diversity of litter-decomposition mechanisms in mushroom-forming fungi.</title>
        <authorList>
            <person name="Floudas D."/>
            <person name="Bentzer J."/>
            <person name="Ahren D."/>
            <person name="Johansson T."/>
            <person name="Persson P."/>
            <person name="Tunlid A."/>
        </authorList>
    </citation>
    <scope>NUCLEOTIDE SEQUENCE [LARGE SCALE GENOMIC DNA]</scope>
    <source>
        <strain evidence="2 3">CBS 175.51</strain>
    </source>
</reference>
<gene>
    <name evidence="2" type="ORF">D9611_014824</name>
</gene>
<evidence type="ECO:0000256" key="1">
    <source>
        <dbReference type="SAM" id="MobiDB-lite"/>
    </source>
</evidence>